<feature type="chain" id="PRO_5011989408" evidence="1">
    <location>
        <begin position="24"/>
        <end position="214"/>
    </location>
</feature>
<proteinExistence type="predicted"/>
<gene>
    <name evidence="2" type="ORF">NIES267_63560</name>
</gene>
<name>A0A1Z4M052_9CYAN</name>
<dbReference type="EMBL" id="AP018227">
    <property type="protein sequence ID" value="BAY86845.1"/>
    <property type="molecule type" value="Genomic_DNA"/>
</dbReference>
<sequence>MIMKFLNIVTIIAGLLITSSAHAQLIASTPVKNKITKPPRFQIIKNRTVLRIYDGKIIKNIRASSLRVRILDSQNCNGKSVKRQTLSGKKFFPKAIKLDKRTGNLAVGVLLQNCAKQNISAVFILQPKPNWSNYIVHRVAVPGKRQINDRFSTYPLRKIKVIGFIDGNLLIKHTSFKNSEALLVYKKSEKPTGKYAGCVVTQTGHSDNICPSFD</sequence>
<accession>A0A1Z4M052</accession>
<evidence type="ECO:0000313" key="2">
    <source>
        <dbReference type="EMBL" id="BAY86845.1"/>
    </source>
</evidence>
<feature type="signal peptide" evidence="1">
    <location>
        <begin position="1"/>
        <end position="23"/>
    </location>
</feature>
<protein>
    <submittedName>
        <fullName evidence="2">Uncharacterized protein</fullName>
    </submittedName>
</protein>
<keyword evidence="3" id="KW-1185">Reference proteome</keyword>
<keyword evidence="1" id="KW-0732">Signal</keyword>
<organism evidence="2 3">
    <name type="scientific">Calothrix parasitica NIES-267</name>
    <dbReference type="NCBI Taxonomy" id="1973488"/>
    <lineage>
        <taxon>Bacteria</taxon>
        <taxon>Bacillati</taxon>
        <taxon>Cyanobacteriota</taxon>
        <taxon>Cyanophyceae</taxon>
        <taxon>Nostocales</taxon>
        <taxon>Calotrichaceae</taxon>
        <taxon>Calothrix</taxon>
    </lineage>
</organism>
<dbReference type="AlphaFoldDB" id="A0A1Z4M052"/>
<reference evidence="2 3" key="1">
    <citation type="submission" date="2017-06" db="EMBL/GenBank/DDBJ databases">
        <title>Genome sequencing of cyanobaciteial culture collection at National Institute for Environmental Studies (NIES).</title>
        <authorList>
            <person name="Hirose Y."/>
            <person name="Shimura Y."/>
            <person name="Fujisawa T."/>
            <person name="Nakamura Y."/>
            <person name="Kawachi M."/>
        </authorList>
    </citation>
    <scope>NUCLEOTIDE SEQUENCE [LARGE SCALE GENOMIC DNA]</scope>
    <source>
        <strain evidence="2 3">NIES-267</strain>
    </source>
</reference>
<dbReference type="Proteomes" id="UP000218418">
    <property type="component" value="Chromosome"/>
</dbReference>
<evidence type="ECO:0000256" key="1">
    <source>
        <dbReference type="SAM" id="SignalP"/>
    </source>
</evidence>
<evidence type="ECO:0000313" key="3">
    <source>
        <dbReference type="Proteomes" id="UP000218418"/>
    </source>
</evidence>